<evidence type="ECO:0000256" key="5">
    <source>
        <dbReference type="ARBA" id="ARBA00023444"/>
    </source>
</evidence>
<evidence type="ECO:0000313" key="12">
    <source>
        <dbReference type="Proteomes" id="UP000004625"/>
    </source>
</evidence>
<dbReference type="STRING" id="797515.HMPREF9103_00044"/>
<keyword evidence="11" id="KW-0456">Lyase</keyword>
<sequence>SVCTYSTVKIGKTAVLCNGRGNTMERPVETLEGWYCEHLIWKMDWQLIRKMNQNTRASIMDAYRMINKTLNEEEPDQGSHYWFRVNGFKGDLGLMVLRPQLTDLTAVEALIAKSALGTILQPSRSFVSVTEVGTYTGKPKTDRGWGYVNAHLKPQLPTMNYICFYPMNKRRWPGANWYELSYDERQKEMHEHGTIGRRYAGKIKQYITGAIGFDDEEWGVTLFADDPIEIKKLITEMRYAAASAVYGDFPYFIIGTKITENDWPMLLSVNEGGAE</sequence>
<dbReference type="PATRIC" id="fig|797515.3.peg.39"/>
<dbReference type="GO" id="GO:0016829">
    <property type="term" value="F:lyase activity"/>
    <property type="evidence" value="ECO:0007669"/>
    <property type="project" value="UniProtKB-KW"/>
</dbReference>
<evidence type="ECO:0000256" key="8">
    <source>
        <dbReference type="ARBA" id="ARBA00049896"/>
    </source>
</evidence>
<dbReference type="HOGENOM" id="CLU_1010099_0_0_9"/>
<dbReference type="NCBIfam" id="NF008913">
    <property type="entry name" value="PRK12276.1"/>
    <property type="match status" value="1"/>
</dbReference>
<dbReference type="PANTHER" id="PTHR36843">
    <property type="entry name" value="HEME-DEPENDENT PEROXIDASE YWFI-RELATED"/>
    <property type="match status" value="1"/>
</dbReference>
<dbReference type="PANTHER" id="PTHR36843:SF1">
    <property type="entry name" value="COPROHEME DECARBOXYLASE"/>
    <property type="match status" value="1"/>
</dbReference>
<dbReference type="InterPro" id="IPR010644">
    <property type="entry name" value="ChdC/CLD"/>
</dbReference>
<dbReference type="Pfam" id="PF06778">
    <property type="entry name" value="Chlor_dismutase"/>
    <property type="match status" value="1"/>
</dbReference>
<evidence type="ECO:0000256" key="1">
    <source>
        <dbReference type="ARBA" id="ARBA00014413"/>
    </source>
</evidence>
<dbReference type="GO" id="GO:0020037">
    <property type="term" value="F:heme binding"/>
    <property type="evidence" value="ECO:0007669"/>
    <property type="project" value="InterPro"/>
</dbReference>
<protein>
    <recommendedName>
        <fullName evidence="1">Coproheme decarboxylase</fullName>
        <ecNumber evidence="10">1.3.98.5</ecNumber>
    </recommendedName>
    <alternativeName>
        <fullName evidence="6">Coproheme III oxidative decarboxylase</fullName>
    </alternativeName>
    <alternativeName>
        <fullName evidence="7">Hydrogen peroxide-dependent heme synthase</fullName>
    </alternativeName>
</protein>
<gene>
    <name evidence="11" type="ORF">HMPREF9103_00044</name>
</gene>
<keyword evidence="2" id="KW-0349">Heme</keyword>
<evidence type="ECO:0000313" key="11">
    <source>
        <dbReference type="EMBL" id="EHM01578.1"/>
    </source>
</evidence>
<dbReference type="SUPFAM" id="SSF54909">
    <property type="entry name" value="Dimeric alpha+beta barrel"/>
    <property type="match status" value="1"/>
</dbReference>
<keyword evidence="12" id="KW-1185">Reference proteome</keyword>
<comment type="catalytic activity">
    <reaction evidence="8">
        <text>Fe-coproporphyrin III + 2 H2O2 + 2 H(+) = heme b + 2 CO2 + 4 H2O</text>
        <dbReference type="Rhea" id="RHEA:56516"/>
        <dbReference type="ChEBI" id="CHEBI:15377"/>
        <dbReference type="ChEBI" id="CHEBI:15378"/>
        <dbReference type="ChEBI" id="CHEBI:16240"/>
        <dbReference type="ChEBI" id="CHEBI:16526"/>
        <dbReference type="ChEBI" id="CHEBI:60344"/>
        <dbReference type="ChEBI" id="CHEBI:68438"/>
        <dbReference type="EC" id="1.3.98.5"/>
    </reaction>
    <physiologicalReaction direction="left-to-right" evidence="8">
        <dbReference type="Rhea" id="RHEA:56517"/>
    </physiologicalReaction>
</comment>
<evidence type="ECO:0000256" key="10">
    <source>
        <dbReference type="ARBA" id="ARBA00050019"/>
    </source>
</evidence>
<dbReference type="InterPro" id="IPR011008">
    <property type="entry name" value="Dimeric_a/b-barrel"/>
</dbReference>
<dbReference type="GO" id="GO:0016491">
    <property type="term" value="F:oxidoreductase activity"/>
    <property type="evidence" value="ECO:0007669"/>
    <property type="project" value="InterPro"/>
</dbReference>
<keyword evidence="4" id="KW-0408">Iron</keyword>
<proteinExistence type="predicted"/>
<comment type="pathway">
    <text evidence="5">Porphyrin-containing compound metabolism.</text>
</comment>
<feature type="non-terminal residue" evidence="11">
    <location>
        <position position="1"/>
    </location>
</feature>
<dbReference type="eggNOG" id="COG3253">
    <property type="taxonomic scope" value="Bacteria"/>
</dbReference>
<dbReference type="AlphaFoldDB" id="G9ZJZ8"/>
<dbReference type="EC" id="1.3.98.5" evidence="10"/>
<name>G9ZJZ8_9LACO</name>
<reference evidence="11 12" key="1">
    <citation type="submission" date="2011-09" db="EMBL/GenBank/DDBJ databases">
        <authorList>
            <person name="Weinstock G."/>
            <person name="Sodergren E."/>
            <person name="Clifton S."/>
            <person name="Fulton L."/>
            <person name="Fulton B."/>
            <person name="Courtney L."/>
            <person name="Fronick C."/>
            <person name="Harrison M."/>
            <person name="Strong C."/>
            <person name="Farmer C."/>
            <person name="Delahaunty K."/>
            <person name="Markovic C."/>
            <person name="Hall O."/>
            <person name="Minx P."/>
            <person name="Tomlinson C."/>
            <person name="Mitreva M."/>
            <person name="Hou S."/>
            <person name="Chen J."/>
            <person name="Wollam A."/>
            <person name="Pepin K.H."/>
            <person name="Johnson M."/>
            <person name="Bhonagiri V."/>
            <person name="Zhang X."/>
            <person name="Suruliraj S."/>
            <person name="Warren W."/>
            <person name="Chinwalla A."/>
            <person name="Mardis E.R."/>
            <person name="Wilson R.K."/>
        </authorList>
    </citation>
    <scope>NUCLEOTIDE SEQUENCE [LARGE SCALE GENOMIC DNA]</scope>
    <source>
        <strain evidence="11 12">F0439</strain>
    </source>
</reference>
<evidence type="ECO:0000256" key="9">
    <source>
        <dbReference type="ARBA" id="ARBA00049935"/>
    </source>
</evidence>
<evidence type="ECO:0000256" key="3">
    <source>
        <dbReference type="ARBA" id="ARBA00022723"/>
    </source>
</evidence>
<evidence type="ECO:0000256" key="7">
    <source>
        <dbReference type="ARBA" id="ARBA00030236"/>
    </source>
</evidence>
<evidence type="ECO:0000256" key="2">
    <source>
        <dbReference type="ARBA" id="ARBA00022617"/>
    </source>
</evidence>
<keyword evidence="3" id="KW-0479">Metal-binding</keyword>
<dbReference type="Proteomes" id="UP000004625">
    <property type="component" value="Unassembled WGS sequence"/>
</dbReference>
<evidence type="ECO:0000256" key="6">
    <source>
        <dbReference type="ARBA" id="ARBA00029882"/>
    </source>
</evidence>
<organism evidence="11 12">
    <name type="scientific">Lentilactobacillus parafarraginis F0439</name>
    <dbReference type="NCBI Taxonomy" id="797515"/>
    <lineage>
        <taxon>Bacteria</taxon>
        <taxon>Bacillati</taxon>
        <taxon>Bacillota</taxon>
        <taxon>Bacilli</taxon>
        <taxon>Lactobacillales</taxon>
        <taxon>Lactobacillaceae</taxon>
        <taxon>Lentilactobacillus</taxon>
    </lineage>
</organism>
<evidence type="ECO:0000256" key="4">
    <source>
        <dbReference type="ARBA" id="ARBA00023004"/>
    </source>
</evidence>
<dbReference type="GO" id="GO:0046872">
    <property type="term" value="F:metal ion binding"/>
    <property type="evidence" value="ECO:0007669"/>
    <property type="project" value="UniProtKB-KW"/>
</dbReference>
<accession>G9ZJZ8</accession>
<dbReference type="EMBL" id="AGEY01000003">
    <property type="protein sequence ID" value="EHM01578.1"/>
    <property type="molecule type" value="Genomic_DNA"/>
</dbReference>
<comment type="cofactor">
    <cofactor evidence="9">
        <name>Fe-coproporphyrin III</name>
        <dbReference type="ChEBI" id="CHEBI:68438"/>
    </cofactor>
</comment>
<dbReference type="Gene3D" id="3.30.70.1030">
    <property type="entry name" value="Apc35880, domain 1"/>
    <property type="match status" value="2"/>
</dbReference>
<comment type="caution">
    <text evidence="11">The sequence shown here is derived from an EMBL/GenBank/DDBJ whole genome shotgun (WGS) entry which is preliminary data.</text>
</comment>